<dbReference type="AlphaFoldDB" id="A0A9D1F1K5"/>
<dbReference type="Gene3D" id="2.30.30.40">
    <property type="entry name" value="SH3 Domains"/>
    <property type="match status" value="1"/>
</dbReference>
<proteinExistence type="inferred from homology"/>
<evidence type="ECO:0000256" key="5">
    <source>
        <dbReference type="SAM" id="MobiDB-lite"/>
    </source>
</evidence>
<dbReference type="InterPro" id="IPR000064">
    <property type="entry name" value="NLP_P60_dom"/>
</dbReference>
<keyword evidence="2" id="KW-0645">Protease</keyword>
<feature type="compositionally biased region" description="Acidic residues" evidence="5">
    <location>
        <begin position="60"/>
        <end position="70"/>
    </location>
</feature>
<evidence type="ECO:0000259" key="7">
    <source>
        <dbReference type="PROSITE" id="PS51935"/>
    </source>
</evidence>
<dbReference type="Pfam" id="PF00877">
    <property type="entry name" value="NLPC_P60"/>
    <property type="match status" value="1"/>
</dbReference>
<reference evidence="8" key="2">
    <citation type="journal article" date="2021" name="PeerJ">
        <title>Extensive microbial diversity within the chicken gut microbiome revealed by metagenomics and culture.</title>
        <authorList>
            <person name="Gilroy R."/>
            <person name="Ravi A."/>
            <person name="Getino M."/>
            <person name="Pursley I."/>
            <person name="Horton D.L."/>
            <person name="Alikhan N.F."/>
            <person name="Baker D."/>
            <person name="Gharbi K."/>
            <person name="Hall N."/>
            <person name="Watson M."/>
            <person name="Adriaenssens E.M."/>
            <person name="Foster-Nyarko E."/>
            <person name="Jarju S."/>
            <person name="Secka A."/>
            <person name="Antonio M."/>
            <person name="Oren A."/>
            <person name="Chaudhuri R.R."/>
            <person name="La Ragione R."/>
            <person name="Hildebrand F."/>
            <person name="Pallen M.J."/>
        </authorList>
    </citation>
    <scope>NUCLEOTIDE SEQUENCE</scope>
    <source>
        <strain evidence="8">6276</strain>
    </source>
</reference>
<evidence type="ECO:0000313" key="9">
    <source>
        <dbReference type="Proteomes" id="UP000823928"/>
    </source>
</evidence>
<evidence type="ECO:0000256" key="4">
    <source>
        <dbReference type="ARBA" id="ARBA00022807"/>
    </source>
</evidence>
<feature type="domain" description="NlpC/P60" evidence="7">
    <location>
        <begin position="158"/>
        <end position="299"/>
    </location>
</feature>
<evidence type="ECO:0000256" key="1">
    <source>
        <dbReference type="ARBA" id="ARBA00007074"/>
    </source>
</evidence>
<gene>
    <name evidence="8" type="ORF">IAC10_13065</name>
</gene>
<evidence type="ECO:0000256" key="3">
    <source>
        <dbReference type="ARBA" id="ARBA00022801"/>
    </source>
</evidence>
<evidence type="ECO:0000259" key="6">
    <source>
        <dbReference type="PROSITE" id="PS51781"/>
    </source>
</evidence>
<dbReference type="PANTHER" id="PTHR47053:SF1">
    <property type="entry name" value="MUREIN DD-ENDOPEPTIDASE MEPH-RELATED"/>
    <property type="match status" value="1"/>
</dbReference>
<reference evidence="8" key="1">
    <citation type="submission" date="2020-10" db="EMBL/GenBank/DDBJ databases">
        <authorList>
            <person name="Gilroy R."/>
        </authorList>
    </citation>
    <scope>NUCLEOTIDE SEQUENCE</scope>
    <source>
        <strain evidence="8">6276</strain>
    </source>
</reference>
<evidence type="ECO:0000313" key="8">
    <source>
        <dbReference type="EMBL" id="HIS37529.1"/>
    </source>
</evidence>
<dbReference type="GO" id="GO:0006508">
    <property type="term" value="P:proteolysis"/>
    <property type="evidence" value="ECO:0007669"/>
    <property type="project" value="UniProtKB-KW"/>
</dbReference>
<dbReference type="PANTHER" id="PTHR47053">
    <property type="entry name" value="MUREIN DD-ENDOPEPTIDASE MEPH-RELATED"/>
    <property type="match status" value="1"/>
</dbReference>
<feature type="domain" description="SH3b" evidence="6">
    <location>
        <begin position="88"/>
        <end position="150"/>
    </location>
</feature>
<dbReference type="EMBL" id="DVIU01000269">
    <property type="protein sequence ID" value="HIS37529.1"/>
    <property type="molecule type" value="Genomic_DNA"/>
</dbReference>
<dbReference type="SMART" id="SM00287">
    <property type="entry name" value="SH3b"/>
    <property type="match status" value="1"/>
</dbReference>
<name>A0A9D1F1K5_9BACT</name>
<evidence type="ECO:0000256" key="2">
    <source>
        <dbReference type="ARBA" id="ARBA00022670"/>
    </source>
</evidence>
<sequence>MKIKIYQYFAAGLSAILFLCLTMTLVAPFINKPSVSVEAPGDVTDENQNESNSTPSDTISPDEGESDNYPEENIPQEPEEVPETKNTATYVRSKVDGLNIRSGPGTNYSTVGYINKGDMVTLVEQEGSWYRTIYKNNTAYISAGSSYTDTVTMKKSENETIEKVIEEGYQLLGFPYVYGATRYHDGNGNKIKGFNSSNYDCSSLTQFIYYHGANVNLNMTTRTQIVQGTHVPKSEITRGDLLFFTNSSRYNNTGIERVGHVAMYLGENYILHTASDFAVIEQISQQRWSYYLETRRFVEV</sequence>
<dbReference type="InterPro" id="IPR038765">
    <property type="entry name" value="Papain-like_cys_pep_sf"/>
</dbReference>
<dbReference type="Gene3D" id="3.90.1720.10">
    <property type="entry name" value="endopeptidase domain like (from Nostoc punctiforme)"/>
    <property type="match status" value="1"/>
</dbReference>
<dbReference type="GO" id="GO:0008234">
    <property type="term" value="F:cysteine-type peptidase activity"/>
    <property type="evidence" value="ECO:0007669"/>
    <property type="project" value="UniProtKB-KW"/>
</dbReference>
<organism evidence="8 9">
    <name type="scientific">Candidatus Scatousia excrementigallinarum</name>
    <dbReference type="NCBI Taxonomy" id="2840935"/>
    <lineage>
        <taxon>Bacteria</taxon>
        <taxon>Candidatus Scatousia</taxon>
    </lineage>
</organism>
<dbReference type="Proteomes" id="UP000823928">
    <property type="component" value="Unassembled WGS sequence"/>
</dbReference>
<dbReference type="PROSITE" id="PS51781">
    <property type="entry name" value="SH3B"/>
    <property type="match status" value="1"/>
</dbReference>
<dbReference type="InterPro" id="IPR051202">
    <property type="entry name" value="Peptidase_C40"/>
</dbReference>
<keyword evidence="4" id="KW-0788">Thiol protease</keyword>
<protein>
    <submittedName>
        <fullName evidence="8">C40 family peptidase</fullName>
    </submittedName>
</protein>
<feature type="compositionally biased region" description="Polar residues" evidence="5">
    <location>
        <begin position="49"/>
        <end position="59"/>
    </location>
</feature>
<dbReference type="SUPFAM" id="SSF54001">
    <property type="entry name" value="Cysteine proteinases"/>
    <property type="match status" value="1"/>
</dbReference>
<dbReference type="Pfam" id="PF08239">
    <property type="entry name" value="SH3_3"/>
    <property type="match status" value="1"/>
</dbReference>
<comment type="caution">
    <text evidence="8">The sequence shown here is derived from an EMBL/GenBank/DDBJ whole genome shotgun (WGS) entry which is preliminary data.</text>
</comment>
<comment type="similarity">
    <text evidence="1">Belongs to the peptidase C40 family.</text>
</comment>
<dbReference type="InterPro" id="IPR003646">
    <property type="entry name" value="SH3-like_bac-type"/>
</dbReference>
<keyword evidence="3" id="KW-0378">Hydrolase</keyword>
<accession>A0A9D1F1K5</accession>
<feature type="region of interest" description="Disordered" evidence="5">
    <location>
        <begin position="40"/>
        <end position="87"/>
    </location>
</feature>
<dbReference type="PROSITE" id="PS51935">
    <property type="entry name" value="NLPC_P60"/>
    <property type="match status" value="1"/>
</dbReference>